<keyword evidence="2" id="KW-0328">Glycosyltransferase</keyword>
<feature type="transmembrane region" description="Helical" evidence="16">
    <location>
        <begin position="47"/>
        <end position="64"/>
    </location>
</feature>
<evidence type="ECO:0000256" key="9">
    <source>
        <dbReference type="ARBA" id="ARBA00032370"/>
    </source>
</evidence>
<comment type="subcellular location">
    <subcellularLocation>
        <location evidence="1">Membrane</location>
        <topology evidence="1">Multi-pass membrane protein</topology>
    </subcellularLocation>
</comment>
<feature type="transmembrane region" description="Helical" evidence="16">
    <location>
        <begin position="185"/>
        <end position="204"/>
    </location>
</feature>
<evidence type="ECO:0000256" key="16">
    <source>
        <dbReference type="SAM" id="Phobius"/>
    </source>
</evidence>
<feature type="transmembrane region" description="Helical" evidence="16">
    <location>
        <begin position="138"/>
        <end position="155"/>
    </location>
</feature>
<dbReference type="GO" id="GO:0032153">
    <property type="term" value="C:cell division site"/>
    <property type="evidence" value="ECO:0007669"/>
    <property type="project" value="TreeGrafter"/>
</dbReference>
<keyword evidence="5" id="KW-0133">Cell shape</keyword>
<dbReference type="Pfam" id="PF01098">
    <property type="entry name" value="FTSW_RODA_SPOVE"/>
    <property type="match status" value="1"/>
</dbReference>
<keyword evidence="7 16" id="KW-1133">Transmembrane helix</keyword>
<organism evidence="17 18">
    <name type="scientific">Dysgonomonas alginatilytica</name>
    <dbReference type="NCBI Taxonomy" id="1605892"/>
    <lineage>
        <taxon>Bacteria</taxon>
        <taxon>Pseudomonadati</taxon>
        <taxon>Bacteroidota</taxon>
        <taxon>Bacteroidia</taxon>
        <taxon>Bacteroidales</taxon>
        <taxon>Dysgonomonadaceae</taxon>
        <taxon>Dysgonomonas</taxon>
    </lineage>
</organism>
<dbReference type="GO" id="GO:0008955">
    <property type="term" value="F:peptidoglycan glycosyltransferase activity"/>
    <property type="evidence" value="ECO:0007669"/>
    <property type="project" value="UniProtKB-EC"/>
</dbReference>
<dbReference type="AlphaFoldDB" id="A0A2V3PSL0"/>
<dbReference type="InterPro" id="IPR001182">
    <property type="entry name" value="FtsW/RodA"/>
</dbReference>
<protein>
    <recommendedName>
        <fullName evidence="12">Probable peptidoglycan glycosyltransferase FtsW</fullName>
        <ecNumber evidence="14">2.4.99.28</ecNumber>
    </recommendedName>
    <alternativeName>
        <fullName evidence="13">Cell division protein FtsW</fullName>
    </alternativeName>
    <alternativeName>
        <fullName evidence="10">Cell wall polymerase</fullName>
    </alternativeName>
    <alternativeName>
        <fullName evidence="9">Peptidoglycan polymerase</fullName>
    </alternativeName>
</protein>
<comment type="catalytic activity">
    <reaction evidence="15">
        <text>[GlcNAc-(1-&gt;4)-Mur2Ac(oyl-L-Ala-gamma-D-Glu-L-Lys-D-Ala-D-Ala)](n)-di-trans,octa-cis-undecaprenyl diphosphate + beta-D-GlcNAc-(1-&gt;4)-Mur2Ac(oyl-L-Ala-gamma-D-Glu-L-Lys-D-Ala-D-Ala)-di-trans,octa-cis-undecaprenyl diphosphate = [GlcNAc-(1-&gt;4)-Mur2Ac(oyl-L-Ala-gamma-D-Glu-L-Lys-D-Ala-D-Ala)](n+1)-di-trans,octa-cis-undecaprenyl diphosphate + di-trans,octa-cis-undecaprenyl diphosphate + H(+)</text>
        <dbReference type="Rhea" id="RHEA:23708"/>
        <dbReference type="Rhea" id="RHEA-COMP:9602"/>
        <dbReference type="Rhea" id="RHEA-COMP:9603"/>
        <dbReference type="ChEBI" id="CHEBI:15378"/>
        <dbReference type="ChEBI" id="CHEBI:58405"/>
        <dbReference type="ChEBI" id="CHEBI:60033"/>
        <dbReference type="ChEBI" id="CHEBI:78435"/>
        <dbReference type="EC" id="2.4.99.28"/>
    </reaction>
</comment>
<keyword evidence="6" id="KW-0573">Peptidoglycan synthesis</keyword>
<keyword evidence="17" id="KW-0131">Cell cycle</keyword>
<accession>A0A2V3PSL0</accession>
<keyword evidence="18" id="KW-1185">Reference proteome</keyword>
<dbReference type="GO" id="GO:0051301">
    <property type="term" value="P:cell division"/>
    <property type="evidence" value="ECO:0007669"/>
    <property type="project" value="UniProtKB-KW"/>
</dbReference>
<evidence type="ECO:0000256" key="8">
    <source>
        <dbReference type="ARBA" id="ARBA00023136"/>
    </source>
</evidence>
<evidence type="ECO:0000256" key="7">
    <source>
        <dbReference type="ARBA" id="ARBA00022989"/>
    </source>
</evidence>
<evidence type="ECO:0000256" key="14">
    <source>
        <dbReference type="ARBA" id="ARBA00044770"/>
    </source>
</evidence>
<dbReference type="PANTHER" id="PTHR30474:SF2">
    <property type="entry name" value="PEPTIDOGLYCAN GLYCOSYLTRANSFERASE FTSW-RELATED"/>
    <property type="match status" value="1"/>
</dbReference>
<keyword evidence="17" id="KW-0132">Cell division</keyword>
<evidence type="ECO:0000313" key="17">
    <source>
        <dbReference type="EMBL" id="PXV68160.1"/>
    </source>
</evidence>
<feature type="transmembrane region" description="Helical" evidence="16">
    <location>
        <begin position="71"/>
        <end position="93"/>
    </location>
</feature>
<feature type="transmembrane region" description="Helical" evidence="16">
    <location>
        <begin position="105"/>
        <end position="126"/>
    </location>
</feature>
<evidence type="ECO:0000256" key="4">
    <source>
        <dbReference type="ARBA" id="ARBA00022692"/>
    </source>
</evidence>
<dbReference type="GO" id="GO:0008360">
    <property type="term" value="P:regulation of cell shape"/>
    <property type="evidence" value="ECO:0007669"/>
    <property type="project" value="UniProtKB-KW"/>
</dbReference>
<name>A0A2V3PSL0_9BACT</name>
<dbReference type="Proteomes" id="UP000247973">
    <property type="component" value="Unassembled WGS sequence"/>
</dbReference>
<evidence type="ECO:0000256" key="13">
    <source>
        <dbReference type="ARBA" id="ARBA00041418"/>
    </source>
</evidence>
<keyword evidence="3" id="KW-0808">Transferase</keyword>
<evidence type="ECO:0000256" key="3">
    <source>
        <dbReference type="ARBA" id="ARBA00022679"/>
    </source>
</evidence>
<dbReference type="GO" id="GO:0005886">
    <property type="term" value="C:plasma membrane"/>
    <property type="evidence" value="ECO:0007669"/>
    <property type="project" value="TreeGrafter"/>
</dbReference>
<evidence type="ECO:0000256" key="5">
    <source>
        <dbReference type="ARBA" id="ARBA00022960"/>
    </source>
</evidence>
<sequence>MNVFERIFKGDKTIWCIFIALCIISLLEVFSASSTIVYRQHNHWGPILRHAVFLLIGFGSVMFLQRVPTRYFAALLLLLPISWILLVMTMFIGTDVNGAQRWLGVGAFTIQPSEFAKLALVGFVAFFLSKMKPDNESFLFKILMGGILVTCALIITENLSTACLLFGVCYLMMFIGQVSFKKLGLIALCGISALVLLIGSLTLIPKSTAKDYLPDRFATWQNRIDRHSAEQDESNISSPEEYKITDDNYQVSHAKIAIANGEIIGLPGSGNERDFLPQAYSDFIFAIILEEMGLLGGLFTLLLYVALMIRTGVLASKCEKLFPRYLLLGAGLIITVQALANMAVAVNLIPVTGQPLPLISRGGTSTIITCIYFGIILACSNAKEDQHEDVDEDIANVEYE</sequence>
<evidence type="ECO:0000256" key="6">
    <source>
        <dbReference type="ARBA" id="ARBA00022984"/>
    </source>
</evidence>
<comment type="caution">
    <text evidence="17">The sequence shown here is derived from an EMBL/GenBank/DDBJ whole genome shotgun (WGS) entry which is preliminary data.</text>
</comment>
<feature type="transmembrane region" description="Helical" evidence="16">
    <location>
        <begin position="325"/>
        <end position="346"/>
    </location>
</feature>
<keyword evidence="4 16" id="KW-0812">Transmembrane</keyword>
<gene>
    <name evidence="17" type="ORF">CLV62_102192</name>
</gene>
<dbReference type="PANTHER" id="PTHR30474">
    <property type="entry name" value="CELL CYCLE PROTEIN"/>
    <property type="match status" value="1"/>
</dbReference>
<dbReference type="GO" id="GO:0009252">
    <property type="term" value="P:peptidoglycan biosynthetic process"/>
    <property type="evidence" value="ECO:0007669"/>
    <property type="project" value="UniProtKB-KW"/>
</dbReference>
<feature type="transmembrane region" description="Helical" evidence="16">
    <location>
        <begin position="161"/>
        <end position="178"/>
    </location>
</feature>
<dbReference type="RefSeq" id="WP_110309442.1">
    <property type="nucleotide sequence ID" value="NZ_QICL01000002.1"/>
</dbReference>
<keyword evidence="8 16" id="KW-0472">Membrane</keyword>
<dbReference type="OrthoDB" id="9812661at2"/>
<evidence type="ECO:0000256" key="1">
    <source>
        <dbReference type="ARBA" id="ARBA00004141"/>
    </source>
</evidence>
<reference evidence="17 18" key="1">
    <citation type="submission" date="2018-03" db="EMBL/GenBank/DDBJ databases">
        <title>Genomic Encyclopedia of Archaeal and Bacterial Type Strains, Phase II (KMG-II): from individual species to whole genera.</title>
        <authorList>
            <person name="Goeker M."/>
        </authorList>
    </citation>
    <scope>NUCLEOTIDE SEQUENCE [LARGE SCALE GENOMIC DNA]</scope>
    <source>
        <strain evidence="17 18">DSM 100214</strain>
    </source>
</reference>
<dbReference type="GO" id="GO:0015648">
    <property type="term" value="F:lipid-linked peptidoglycan transporter activity"/>
    <property type="evidence" value="ECO:0007669"/>
    <property type="project" value="TreeGrafter"/>
</dbReference>
<comment type="similarity">
    <text evidence="11">Belongs to the SEDS family. FtsW subfamily.</text>
</comment>
<feature type="transmembrane region" description="Helical" evidence="16">
    <location>
        <begin position="283"/>
        <end position="305"/>
    </location>
</feature>
<feature type="transmembrane region" description="Helical" evidence="16">
    <location>
        <begin position="358"/>
        <end position="379"/>
    </location>
</feature>
<evidence type="ECO:0000256" key="12">
    <source>
        <dbReference type="ARBA" id="ARBA00041185"/>
    </source>
</evidence>
<evidence type="ECO:0000256" key="10">
    <source>
        <dbReference type="ARBA" id="ARBA00033270"/>
    </source>
</evidence>
<evidence type="ECO:0000256" key="2">
    <source>
        <dbReference type="ARBA" id="ARBA00022676"/>
    </source>
</evidence>
<evidence type="ECO:0000313" key="18">
    <source>
        <dbReference type="Proteomes" id="UP000247973"/>
    </source>
</evidence>
<proteinExistence type="inferred from homology"/>
<dbReference type="EMBL" id="QICL01000002">
    <property type="protein sequence ID" value="PXV68160.1"/>
    <property type="molecule type" value="Genomic_DNA"/>
</dbReference>
<evidence type="ECO:0000256" key="15">
    <source>
        <dbReference type="ARBA" id="ARBA00049902"/>
    </source>
</evidence>
<evidence type="ECO:0000256" key="11">
    <source>
        <dbReference type="ARBA" id="ARBA00038053"/>
    </source>
</evidence>
<dbReference type="EC" id="2.4.99.28" evidence="14"/>